<dbReference type="InterPro" id="IPR013809">
    <property type="entry name" value="ENTH"/>
</dbReference>
<dbReference type="Proteomes" id="UP001061958">
    <property type="component" value="Unassembled WGS sequence"/>
</dbReference>
<evidence type="ECO:0000256" key="1">
    <source>
        <dbReference type="SAM" id="MobiDB-lite"/>
    </source>
</evidence>
<accession>A0A9C7PYL7</accession>
<feature type="region of interest" description="Disordered" evidence="1">
    <location>
        <begin position="390"/>
        <end position="445"/>
    </location>
</feature>
<dbReference type="GO" id="GO:0005768">
    <property type="term" value="C:endosome"/>
    <property type="evidence" value="ECO:0007669"/>
    <property type="project" value="TreeGrafter"/>
</dbReference>
<dbReference type="GO" id="GO:0030125">
    <property type="term" value="C:clathrin vesicle coat"/>
    <property type="evidence" value="ECO:0007669"/>
    <property type="project" value="TreeGrafter"/>
</dbReference>
<dbReference type="EMBL" id="BQMJ01000038">
    <property type="protein sequence ID" value="GJQ12959.1"/>
    <property type="molecule type" value="Genomic_DNA"/>
</dbReference>
<dbReference type="InterPro" id="IPR008942">
    <property type="entry name" value="ENTH_VHS"/>
</dbReference>
<feature type="compositionally biased region" description="Polar residues" evidence="1">
    <location>
        <begin position="406"/>
        <end position="421"/>
    </location>
</feature>
<dbReference type="GO" id="GO:0030276">
    <property type="term" value="F:clathrin binding"/>
    <property type="evidence" value="ECO:0007669"/>
    <property type="project" value="TreeGrafter"/>
</dbReference>
<dbReference type="PANTHER" id="PTHR12276:SF45">
    <property type="entry name" value="CLATHRIN INTERACTOR 1"/>
    <property type="match status" value="1"/>
</dbReference>
<dbReference type="PROSITE" id="PS50942">
    <property type="entry name" value="ENTH"/>
    <property type="match status" value="1"/>
</dbReference>
<proteinExistence type="predicted"/>
<organism evidence="3 4">
    <name type="scientific">Galdieria partita</name>
    <dbReference type="NCBI Taxonomy" id="83374"/>
    <lineage>
        <taxon>Eukaryota</taxon>
        <taxon>Rhodophyta</taxon>
        <taxon>Bangiophyceae</taxon>
        <taxon>Galdieriales</taxon>
        <taxon>Galdieriaceae</taxon>
        <taxon>Galdieria</taxon>
    </lineage>
</organism>
<keyword evidence="4" id="KW-1185">Reference proteome</keyword>
<dbReference type="GO" id="GO:0005886">
    <property type="term" value="C:plasma membrane"/>
    <property type="evidence" value="ECO:0007669"/>
    <property type="project" value="TreeGrafter"/>
</dbReference>
<dbReference type="AlphaFoldDB" id="A0A9C7PYL7"/>
<feature type="domain" description="ENTH" evidence="2">
    <location>
        <begin position="34"/>
        <end position="167"/>
    </location>
</feature>
<dbReference type="Pfam" id="PF01417">
    <property type="entry name" value="ENTH"/>
    <property type="match status" value="1"/>
</dbReference>
<protein>
    <recommendedName>
        <fullName evidence="2">ENTH domain-containing protein</fullName>
    </recommendedName>
</protein>
<name>A0A9C7PYL7_9RHOD</name>
<dbReference type="GO" id="GO:0006897">
    <property type="term" value="P:endocytosis"/>
    <property type="evidence" value="ECO:0007669"/>
    <property type="project" value="TreeGrafter"/>
</dbReference>
<reference evidence="3" key="2">
    <citation type="submission" date="2022-01" db="EMBL/GenBank/DDBJ databases">
        <authorList>
            <person name="Hirooka S."/>
            <person name="Miyagishima S.Y."/>
        </authorList>
    </citation>
    <scope>NUCLEOTIDE SEQUENCE</scope>
    <source>
        <strain evidence="3">NBRC 102759</strain>
    </source>
</reference>
<evidence type="ECO:0000259" key="2">
    <source>
        <dbReference type="PROSITE" id="PS50942"/>
    </source>
</evidence>
<sequence length="445" mass="51160">MDTVRQLKHRIKNIKWKNVKRTASIAKGKAVSKMKDFYMTDFENRVRKATSNRNWSVGSVELAEIAQFSYNPLLYKIMMDIVYSRLKDKGHNWRRVYKALELIRYLLLHGAPGVLLDMQHNIHTFEMLENFRYVHPKTGKDMGNNVRYKAKQVVDLIRDRRLLEREREQSRAMLDKISQSKRVAYSSTATYLERSKPKVEDISAERISQRRIITDKDFGIPSSDDIGHANKNYSVSGNKQITIRAESHDTLPSNKQHSSQEHVENDLLLFDDLSQDDEASISDDSIHDIEGDKDFGEFVESFSDVKLADSSMKDTNEFMTDIGFADSKTNSQQSIRENSDDQFVTKITDNTRQNEHKTEDNAITTKIEQDAFDDETGIKSALASKSYFKDSISSGKETKKKISDSRAATTVSRQVQGIQSQKENEDDPFGQLVSEWINASHPRHR</sequence>
<comment type="caution">
    <text evidence="3">The sequence shown here is derived from an EMBL/GenBank/DDBJ whole genome shotgun (WGS) entry which is preliminary data.</text>
</comment>
<reference evidence="3" key="1">
    <citation type="journal article" date="2022" name="Proc. Natl. Acad. Sci. U.S.A.">
        <title>Life cycle and functional genomics of the unicellular red alga Galdieria for elucidating algal and plant evolution and industrial use.</title>
        <authorList>
            <person name="Hirooka S."/>
            <person name="Itabashi T."/>
            <person name="Ichinose T.M."/>
            <person name="Onuma R."/>
            <person name="Fujiwara T."/>
            <person name="Yamashita S."/>
            <person name="Jong L.W."/>
            <person name="Tomita R."/>
            <person name="Iwane A.H."/>
            <person name="Miyagishima S.Y."/>
        </authorList>
    </citation>
    <scope>NUCLEOTIDE SEQUENCE</scope>
    <source>
        <strain evidence="3">NBRC 102759</strain>
    </source>
</reference>
<gene>
    <name evidence="3" type="ORF">GpartN1_g4750.t1</name>
</gene>
<evidence type="ECO:0000313" key="3">
    <source>
        <dbReference type="EMBL" id="GJQ12959.1"/>
    </source>
</evidence>
<dbReference type="CDD" id="cd03571">
    <property type="entry name" value="ENTH"/>
    <property type="match status" value="1"/>
</dbReference>
<dbReference type="GO" id="GO:0005543">
    <property type="term" value="F:phospholipid binding"/>
    <property type="evidence" value="ECO:0007669"/>
    <property type="project" value="TreeGrafter"/>
</dbReference>
<dbReference type="Gene3D" id="1.25.40.90">
    <property type="match status" value="1"/>
</dbReference>
<dbReference type="SMART" id="SM00273">
    <property type="entry name" value="ENTH"/>
    <property type="match status" value="1"/>
</dbReference>
<dbReference type="PANTHER" id="PTHR12276">
    <property type="entry name" value="EPSIN/ENT-RELATED"/>
    <property type="match status" value="1"/>
</dbReference>
<dbReference type="OrthoDB" id="4033880at2759"/>
<dbReference type="SUPFAM" id="SSF48464">
    <property type="entry name" value="ENTH/VHS domain"/>
    <property type="match status" value="1"/>
</dbReference>
<evidence type="ECO:0000313" key="4">
    <source>
        <dbReference type="Proteomes" id="UP001061958"/>
    </source>
</evidence>